<keyword evidence="10" id="KW-1185">Reference proteome</keyword>
<dbReference type="PANTHER" id="PTHR22912">
    <property type="entry name" value="DISULFIDE OXIDOREDUCTASE"/>
    <property type="match status" value="1"/>
</dbReference>
<dbReference type="EMBL" id="CP032630">
    <property type="protein sequence ID" value="AYF99266.1"/>
    <property type="molecule type" value="Genomic_DNA"/>
</dbReference>
<dbReference type="SUPFAM" id="SSF55424">
    <property type="entry name" value="FAD/NAD-linked reductases, dimerisation (C-terminal) domain"/>
    <property type="match status" value="1"/>
</dbReference>
<evidence type="ECO:0000256" key="6">
    <source>
        <dbReference type="PIRSR" id="PIRSR000350-4"/>
    </source>
</evidence>
<dbReference type="InterPro" id="IPR001100">
    <property type="entry name" value="Pyr_nuc-diS_OxRdtase"/>
</dbReference>
<keyword evidence="2" id="KW-0285">Flavoprotein</keyword>
<accession>A0A387BDZ0</accession>
<evidence type="ECO:0000256" key="1">
    <source>
        <dbReference type="ARBA" id="ARBA00007532"/>
    </source>
</evidence>
<dbReference type="PIRSF" id="PIRSF000350">
    <property type="entry name" value="Mercury_reductase_MerA"/>
    <property type="match status" value="1"/>
</dbReference>
<dbReference type="InterPro" id="IPR050151">
    <property type="entry name" value="Class-I_Pyr_Nuc-Dis_Oxidored"/>
</dbReference>
<dbReference type="PRINTS" id="PR00368">
    <property type="entry name" value="FADPNR"/>
</dbReference>
<evidence type="ECO:0000259" key="7">
    <source>
        <dbReference type="Pfam" id="PF02852"/>
    </source>
</evidence>
<feature type="domain" description="Pyridine nucleotide-disulphide oxidoreductase dimerisation" evidence="7">
    <location>
        <begin position="355"/>
        <end position="461"/>
    </location>
</feature>
<dbReference type="GO" id="GO:0050660">
    <property type="term" value="F:flavin adenine dinucleotide binding"/>
    <property type="evidence" value="ECO:0007669"/>
    <property type="project" value="TreeGrafter"/>
</dbReference>
<dbReference type="Pfam" id="PF07992">
    <property type="entry name" value="Pyr_redox_2"/>
    <property type="match status" value="1"/>
</dbReference>
<evidence type="ECO:0000256" key="3">
    <source>
        <dbReference type="ARBA" id="ARBA00022827"/>
    </source>
</evidence>
<comment type="cofactor">
    <cofactor evidence="5">
        <name>FAD</name>
        <dbReference type="ChEBI" id="CHEBI:57692"/>
    </cofactor>
    <text evidence="5">Binds 1 FAD per subunit.</text>
</comment>
<reference evidence="10" key="1">
    <citation type="submission" date="2018-09" db="EMBL/GenBank/DDBJ databases">
        <title>Genome sequencing of strain 2DFWR-13.</title>
        <authorList>
            <person name="Heo J."/>
            <person name="Kim S.-J."/>
            <person name="Kwon S.-W."/>
        </authorList>
    </citation>
    <scope>NUCLEOTIDE SEQUENCE [LARGE SCALE GENOMIC DNA]</scope>
    <source>
        <strain evidence="10">2DFWR-13</strain>
    </source>
</reference>
<evidence type="ECO:0000256" key="5">
    <source>
        <dbReference type="PIRSR" id="PIRSR000350-3"/>
    </source>
</evidence>
<protein>
    <submittedName>
        <fullName evidence="9">NAD(P)/FAD-dependent oxidoreductase</fullName>
    </submittedName>
</protein>
<organism evidence="9 10">
    <name type="scientific">Protaetiibacter intestinalis</name>
    <dbReference type="NCBI Taxonomy" id="2419774"/>
    <lineage>
        <taxon>Bacteria</taxon>
        <taxon>Bacillati</taxon>
        <taxon>Actinomycetota</taxon>
        <taxon>Actinomycetes</taxon>
        <taxon>Micrococcales</taxon>
        <taxon>Microbacteriaceae</taxon>
        <taxon>Protaetiibacter</taxon>
    </lineage>
</organism>
<feature type="binding site" evidence="5">
    <location>
        <position position="115"/>
    </location>
    <ligand>
        <name>FAD</name>
        <dbReference type="ChEBI" id="CHEBI:57692"/>
    </ligand>
</feature>
<keyword evidence="3 5" id="KW-0274">FAD</keyword>
<dbReference type="Proteomes" id="UP000278886">
    <property type="component" value="Chromosome"/>
</dbReference>
<feature type="disulfide bond" description="Redox-active" evidence="6">
    <location>
        <begin position="43"/>
        <end position="48"/>
    </location>
</feature>
<feature type="binding site" evidence="5">
    <location>
        <position position="267"/>
    </location>
    <ligand>
        <name>NAD(+)</name>
        <dbReference type="ChEBI" id="CHEBI:57540"/>
    </ligand>
</feature>
<dbReference type="Pfam" id="PF02852">
    <property type="entry name" value="Pyr_redox_dim"/>
    <property type="match status" value="1"/>
</dbReference>
<dbReference type="InterPro" id="IPR036188">
    <property type="entry name" value="FAD/NAD-bd_sf"/>
</dbReference>
<evidence type="ECO:0000256" key="2">
    <source>
        <dbReference type="ARBA" id="ARBA00022630"/>
    </source>
</evidence>
<sequence>MNRRETDVIVIGAGPVGENVADRVVQGGLEAIIIEAELVGGECSYWACDPSKALLRPGQVLEAARAVPGVASAITGTLDVDAVFARRDAITDGWSDTGQVAWLNGAGIELMRGRGRLSGEREVTVTDADGKQTVITARHAVAVATGSVAAIPGIPGLAEAKPWSSRDATSAHEVPPRLAVIGGGVVATEMATAFASFGSEVTILARHGLLGGTEEFAGTMLVENFRANGITVHTDTSISRVDRDGDQVVIQTNAGEIIADEVLVATGRAAATSDLGLDNVGLTPGAWLDVDDTLRVHGFDWLYGVGDVNHRALLTHQGKYQARAAGDVIVARATGRRVSDAAWGAHVATADHLAVPQVVFTSPEVASVGLTAAQATARGLEVRVIDYELGHIAGAALQREHYQGRARVIIDETRQVIVGATFVGPDVAELVQAATMAIVGEIPLDRLWHAVPAFPTVSEVWLRFLEAYGRPGVRHRV</sequence>
<dbReference type="SUPFAM" id="SSF51905">
    <property type="entry name" value="FAD/NAD(P)-binding domain"/>
    <property type="match status" value="1"/>
</dbReference>
<dbReference type="PANTHER" id="PTHR22912:SF151">
    <property type="entry name" value="DIHYDROLIPOYL DEHYDROGENASE, MITOCHONDRIAL"/>
    <property type="match status" value="1"/>
</dbReference>
<dbReference type="InterPro" id="IPR004099">
    <property type="entry name" value="Pyr_nucl-diS_OxRdtase_dimer"/>
</dbReference>
<keyword evidence="4 5" id="KW-0520">NAD</keyword>
<dbReference type="InterPro" id="IPR016156">
    <property type="entry name" value="FAD/NAD-linked_Rdtase_dimer_sf"/>
</dbReference>
<keyword evidence="5" id="KW-0547">Nucleotide-binding</keyword>
<evidence type="ECO:0000313" key="9">
    <source>
        <dbReference type="EMBL" id="AYF99266.1"/>
    </source>
</evidence>
<dbReference type="GO" id="GO:0006103">
    <property type="term" value="P:2-oxoglutarate metabolic process"/>
    <property type="evidence" value="ECO:0007669"/>
    <property type="project" value="TreeGrafter"/>
</dbReference>
<feature type="binding site" evidence="5">
    <location>
        <position position="307"/>
    </location>
    <ligand>
        <name>FAD</name>
        <dbReference type="ChEBI" id="CHEBI:57692"/>
    </ligand>
</feature>
<feature type="binding site" evidence="5">
    <location>
        <begin position="145"/>
        <end position="147"/>
    </location>
    <ligand>
        <name>FAD</name>
        <dbReference type="ChEBI" id="CHEBI:57692"/>
    </ligand>
</feature>
<evidence type="ECO:0000256" key="4">
    <source>
        <dbReference type="ARBA" id="ARBA00023027"/>
    </source>
</evidence>
<comment type="similarity">
    <text evidence="1">Belongs to the class-I pyridine nucleotide-disulfide oxidoreductase family.</text>
</comment>
<feature type="binding site" evidence="5">
    <location>
        <begin position="182"/>
        <end position="189"/>
    </location>
    <ligand>
        <name>NAD(+)</name>
        <dbReference type="ChEBI" id="CHEBI:57540"/>
    </ligand>
</feature>
<gene>
    <name evidence="9" type="ORF">D7I47_14050</name>
</gene>
<proteinExistence type="inferred from homology"/>
<evidence type="ECO:0000313" key="10">
    <source>
        <dbReference type="Proteomes" id="UP000278886"/>
    </source>
</evidence>
<dbReference type="RefSeq" id="WP_120763635.1">
    <property type="nucleotide sequence ID" value="NZ_CP032630.1"/>
</dbReference>
<dbReference type="PRINTS" id="PR00411">
    <property type="entry name" value="PNDRDTASEI"/>
</dbReference>
<dbReference type="OrthoDB" id="9800167at2"/>
<dbReference type="InterPro" id="IPR023753">
    <property type="entry name" value="FAD/NAD-binding_dom"/>
</dbReference>
<dbReference type="AlphaFoldDB" id="A0A387BDZ0"/>
<evidence type="ECO:0000259" key="8">
    <source>
        <dbReference type="Pfam" id="PF07992"/>
    </source>
</evidence>
<dbReference type="Gene3D" id="3.50.50.60">
    <property type="entry name" value="FAD/NAD(P)-binding domain"/>
    <property type="match status" value="2"/>
</dbReference>
<dbReference type="Gene3D" id="3.30.390.30">
    <property type="match status" value="1"/>
</dbReference>
<dbReference type="GO" id="GO:0004148">
    <property type="term" value="F:dihydrolipoyl dehydrogenase (NADH) activity"/>
    <property type="evidence" value="ECO:0007669"/>
    <property type="project" value="TreeGrafter"/>
</dbReference>
<name>A0A387BDZ0_9MICO</name>
<feature type="binding site" evidence="5">
    <location>
        <position position="52"/>
    </location>
    <ligand>
        <name>FAD</name>
        <dbReference type="ChEBI" id="CHEBI:57692"/>
    </ligand>
</feature>
<feature type="domain" description="FAD/NAD(P)-binding" evidence="8">
    <location>
        <begin position="7"/>
        <end position="316"/>
    </location>
</feature>
<dbReference type="KEGG" id="lyd:D7I47_14050"/>